<dbReference type="GO" id="GO:0008664">
    <property type="term" value="F:RNA 2',3'-cyclic 3'-phosphodiesterase activity"/>
    <property type="evidence" value="ECO:0007669"/>
    <property type="project" value="UniProtKB-EC"/>
</dbReference>
<keyword evidence="3" id="KW-0436">Ligase</keyword>
<dbReference type="PANTHER" id="PTHR35561">
    <property type="entry name" value="RNA 2',3'-CYCLIC PHOSPHODIESTERASE"/>
    <property type="match status" value="1"/>
</dbReference>
<organism evidence="3 4">
    <name type="scientific">Opitutus terrae (strain DSM 11246 / JCM 15787 / PB90-1)</name>
    <dbReference type="NCBI Taxonomy" id="452637"/>
    <lineage>
        <taxon>Bacteria</taxon>
        <taxon>Pseudomonadati</taxon>
        <taxon>Verrucomicrobiota</taxon>
        <taxon>Opitutia</taxon>
        <taxon>Opitutales</taxon>
        <taxon>Opitutaceae</taxon>
        <taxon>Opitutus</taxon>
    </lineage>
</organism>
<dbReference type="GO" id="GO:0004113">
    <property type="term" value="F:2',3'-cyclic-nucleotide 3'-phosphodiesterase activity"/>
    <property type="evidence" value="ECO:0007669"/>
    <property type="project" value="InterPro"/>
</dbReference>
<feature type="active site" description="Proton acceptor" evidence="2">
    <location>
        <position position="124"/>
    </location>
</feature>
<gene>
    <name evidence="3" type="ordered locus">Oter_2026</name>
</gene>
<dbReference type="InterPro" id="IPR009097">
    <property type="entry name" value="Cyclic_Pdiesterase"/>
</dbReference>
<dbReference type="Pfam" id="PF13563">
    <property type="entry name" value="2_5_RNA_ligase2"/>
    <property type="match status" value="1"/>
</dbReference>
<comment type="function">
    <text evidence="2">Hydrolyzes RNA 2',3'-cyclic phosphodiester to an RNA 2'-phosphomonoester.</text>
</comment>
<dbReference type="eggNOG" id="COG1514">
    <property type="taxonomic scope" value="Bacteria"/>
</dbReference>
<proteinExistence type="inferred from homology"/>
<evidence type="ECO:0000313" key="3">
    <source>
        <dbReference type="EMBL" id="ACB75309.1"/>
    </source>
</evidence>
<feature type="short sequence motif" description="HXTX 1" evidence="2">
    <location>
        <begin position="39"/>
        <end position="42"/>
    </location>
</feature>
<evidence type="ECO:0000256" key="2">
    <source>
        <dbReference type="HAMAP-Rule" id="MF_01940"/>
    </source>
</evidence>
<dbReference type="NCBIfam" id="TIGR02258">
    <property type="entry name" value="2_5_ligase"/>
    <property type="match status" value="1"/>
</dbReference>
<keyword evidence="4" id="KW-1185">Reference proteome</keyword>
<dbReference type="AlphaFoldDB" id="B1ZYS3"/>
<dbReference type="Gene3D" id="3.90.1140.10">
    <property type="entry name" value="Cyclic phosphodiesterase"/>
    <property type="match status" value="1"/>
</dbReference>
<dbReference type="HOGENOM" id="CLU_081251_0_1_0"/>
<sequence length="189" mass="20965">MDTQRLFIAVPLPPAVRDLVASLTVPLREVRWTRDEQLHLTLRFLGDTPVEQIDPLCARLAAIQVEPFLLPVERVGAFPPKASPRVIWVGVGSGHPRLHQLRQKIDDAVLACGLDADLRTFHPHITLGRCQDGARNGVQQWLRHHADFAGPSFRVDAFELYASELHSAGAIHHLRQRFPLGSGSTPPAP</sequence>
<name>B1ZYS3_OPITP</name>
<evidence type="ECO:0000313" key="4">
    <source>
        <dbReference type="Proteomes" id="UP000007013"/>
    </source>
</evidence>
<feature type="active site" description="Proton donor" evidence="2">
    <location>
        <position position="39"/>
    </location>
</feature>
<evidence type="ECO:0000256" key="1">
    <source>
        <dbReference type="ARBA" id="ARBA00022801"/>
    </source>
</evidence>
<dbReference type="STRING" id="452637.Oter_2026"/>
<dbReference type="InterPro" id="IPR004175">
    <property type="entry name" value="RNA_CPDase"/>
</dbReference>
<keyword evidence="1 2" id="KW-0378">Hydrolase</keyword>
<dbReference type="HAMAP" id="MF_01940">
    <property type="entry name" value="RNA_CPDase"/>
    <property type="match status" value="1"/>
</dbReference>
<dbReference type="EC" id="3.1.4.58" evidence="2"/>
<dbReference type="PANTHER" id="PTHR35561:SF1">
    <property type="entry name" value="RNA 2',3'-CYCLIC PHOSPHODIESTERASE"/>
    <property type="match status" value="1"/>
</dbReference>
<dbReference type="RefSeq" id="WP_012374846.1">
    <property type="nucleotide sequence ID" value="NC_010571.1"/>
</dbReference>
<dbReference type="OrthoDB" id="9789350at2"/>
<protein>
    <recommendedName>
        <fullName evidence="2">RNA 2',3'-cyclic phosphodiesterase</fullName>
        <shortName evidence="2">RNA 2',3'-CPDase</shortName>
        <ecNumber evidence="2">3.1.4.58</ecNumber>
    </recommendedName>
</protein>
<comment type="similarity">
    <text evidence="2">Belongs to the 2H phosphoesterase superfamily. ThpR family.</text>
</comment>
<accession>B1ZYS3</accession>
<dbReference type="EMBL" id="CP001032">
    <property type="protein sequence ID" value="ACB75309.1"/>
    <property type="molecule type" value="Genomic_DNA"/>
</dbReference>
<dbReference type="KEGG" id="ote:Oter_2026"/>
<feature type="short sequence motif" description="HXTX 2" evidence="2">
    <location>
        <begin position="124"/>
        <end position="127"/>
    </location>
</feature>
<dbReference type="SUPFAM" id="SSF55144">
    <property type="entry name" value="LigT-like"/>
    <property type="match status" value="1"/>
</dbReference>
<reference evidence="3 4" key="1">
    <citation type="journal article" date="2011" name="J. Bacteriol.">
        <title>Genome sequence of the verrucomicrobium Opitutus terrae PB90-1, an abundant inhabitant of rice paddy soil ecosystems.</title>
        <authorList>
            <person name="van Passel M.W."/>
            <person name="Kant R."/>
            <person name="Palva A."/>
            <person name="Copeland A."/>
            <person name="Lucas S."/>
            <person name="Lapidus A."/>
            <person name="Glavina del Rio T."/>
            <person name="Pitluck S."/>
            <person name="Goltsman E."/>
            <person name="Clum A."/>
            <person name="Sun H."/>
            <person name="Schmutz J."/>
            <person name="Larimer F.W."/>
            <person name="Land M.L."/>
            <person name="Hauser L."/>
            <person name="Kyrpides N."/>
            <person name="Mikhailova N."/>
            <person name="Richardson P.P."/>
            <person name="Janssen P.H."/>
            <person name="de Vos W.M."/>
            <person name="Smidt H."/>
        </authorList>
    </citation>
    <scope>NUCLEOTIDE SEQUENCE [LARGE SCALE GENOMIC DNA]</scope>
    <source>
        <strain evidence="4">DSM 11246 / JCM 15787 / PB90-1</strain>
    </source>
</reference>
<comment type="catalytic activity">
    <reaction evidence="2">
        <text>a 3'-end 2',3'-cyclophospho-ribonucleotide-RNA + H2O = a 3'-end 2'-phospho-ribonucleotide-RNA + H(+)</text>
        <dbReference type="Rhea" id="RHEA:11828"/>
        <dbReference type="Rhea" id="RHEA-COMP:10464"/>
        <dbReference type="Rhea" id="RHEA-COMP:17353"/>
        <dbReference type="ChEBI" id="CHEBI:15377"/>
        <dbReference type="ChEBI" id="CHEBI:15378"/>
        <dbReference type="ChEBI" id="CHEBI:83064"/>
        <dbReference type="ChEBI" id="CHEBI:173113"/>
        <dbReference type="EC" id="3.1.4.58"/>
    </reaction>
</comment>
<dbReference type="Proteomes" id="UP000007013">
    <property type="component" value="Chromosome"/>
</dbReference>
<dbReference type="GO" id="GO:0016874">
    <property type="term" value="F:ligase activity"/>
    <property type="evidence" value="ECO:0007669"/>
    <property type="project" value="UniProtKB-KW"/>
</dbReference>